<accession>A0A7M2WUX0</accession>
<dbReference type="PANTHER" id="PTHR47649">
    <property type="entry name" value="RIBONUCLEASE D"/>
    <property type="match status" value="1"/>
</dbReference>
<dbReference type="Gene3D" id="3.30.420.10">
    <property type="entry name" value="Ribonuclease H-like superfamily/Ribonuclease H"/>
    <property type="match status" value="1"/>
</dbReference>
<evidence type="ECO:0000313" key="3">
    <source>
        <dbReference type="EMBL" id="QOV89104.1"/>
    </source>
</evidence>
<dbReference type="InterPro" id="IPR051086">
    <property type="entry name" value="RNase_D-like"/>
</dbReference>
<dbReference type="SMART" id="SM00474">
    <property type="entry name" value="35EXOc"/>
    <property type="match status" value="1"/>
</dbReference>
<dbReference type="RefSeq" id="WP_206292123.1">
    <property type="nucleotide sequence ID" value="NZ_CP063458.1"/>
</dbReference>
<gene>
    <name evidence="3" type="ORF">IPV69_23255</name>
</gene>
<dbReference type="InterPro" id="IPR012337">
    <property type="entry name" value="RNaseH-like_sf"/>
</dbReference>
<dbReference type="GO" id="GO:0003676">
    <property type="term" value="F:nucleic acid binding"/>
    <property type="evidence" value="ECO:0007669"/>
    <property type="project" value="InterPro"/>
</dbReference>
<dbReference type="Gene3D" id="1.10.150.80">
    <property type="entry name" value="HRDC domain"/>
    <property type="match status" value="1"/>
</dbReference>
<dbReference type="InterPro" id="IPR002121">
    <property type="entry name" value="HRDC_dom"/>
</dbReference>
<dbReference type="SUPFAM" id="SSF53098">
    <property type="entry name" value="Ribonuclease H-like"/>
    <property type="match status" value="1"/>
</dbReference>
<dbReference type="KEGG" id="hbs:IPV69_23255"/>
<dbReference type="GO" id="GO:0008408">
    <property type="term" value="F:3'-5' exonuclease activity"/>
    <property type="evidence" value="ECO:0007669"/>
    <property type="project" value="InterPro"/>
</dbReference>
<keyword evidence="4" id="KW-1185">Reference proteome</keyword>
<dbReference type="InterPro" id="IPR044876">
    <property type="entry name" value="HRDC_dom_sf"/>
</dbReference>
<dbReference type="PANTHER" id="PTHR47649:SF1">
    <property type="entry name" value="RIBONUCLEASE D"/>
    <property type="match status" value="1"/>
</dbReference>
<protein>
    <submittedName>
        <fullName evidence="3">HRDC domain-containing protein</fullName>
    </submittedName>
</protein>
<dbReference type="InterPro" id="IPR002562">
    <property type="entry name" value="3'-5'_exonuclease_dom"/>
</dbReference>
<dbReference type="SUPFAM" id="SSF47819">
    <property type="entry name" value="HRDC-like"/>
    <property type="match status" value="2"/>
</dbReference>
<name>A0A7M2WUX0_9BACT</name>
<dbReference type="PROSITE" id="PS50967">
    <property type="entry name" value="HRDC"/>
    <property type="match status" value="1"/>
</dbReference>
<proteinExistence type="predicted"/>
<organism evidence="3 4">
    <name type="scientific">Humisphaera borealis</name>
    <dbReference type="NCBI Taxonomy" id="2807512"/>
    <lineage>
        <taxon>Bacteria</taxon>
        <taxon>Pseudomonadati</taxon>
        <taxon>Planctomycetota</taxon>
        <taxon>Phycisphaerae</taxon>
        <taxon>Tepidisphaerales</taxon>
        <taxon>Tepidisphaeraceae</taxon>
        <taxon>Humisphaera</taxon>
    </lineage>
</organism>
<evidence type="ECO:0000256" key="1">
    <source>
        <dbReference type="SAM" id="MobiDB-lite"/>
    </source>
</evidence>
<reference evidence="3 4" key="1">
    <citation type="submission" date="2020-10" db="EMBL/GenBank/DDBJ databases">
        <title>Wide distribution of Phycisphaera-like planctomycetes from WD2101 soil group in peatlands and genome analysis of the first cultivated representative.</title>
        <authorList>
            <person name="Dedysh S.N."/>
            <person name="Beletsky A.V."/>
            <person name="Ivanova A."/>
            <person name="Kulichevskaya I.S."/>
            <person name="Suzina N.E."/>
            <person name="Philippov D.A."/>
            <person name="Rakitin A.L."/>
            <person name="Mardanov A.V."/>
            <person name="Ravin N.V."/>
        </authorList>
    </citation>
    <scope>NUCLEOTIDE SEQUENCE [LARGE SCALE GENOMIC DNA]</scope>
    <source>
        <strain evidence="3 4">M1803</strain>
    </source>
</reference>
<dbReference type="Pfam" id="PF00570">
    <property type="entry name" value="HRDC"/>
    <property type="match status" value="1"/>
</dbReference>
<dbReference type="GO" id="GO:0006139">
    <property type="term" value="P:nucleobase-containing compound metabolic process"/>
    <property type="evidence" value="ECO:0007669"/>
    <property type="project" value="InterPro"/>
</dbReference>
<dbReference type="GO" id="GO:0000166">
    <property type="term" value="F:nucleotide binding"/>
    <property type="evidence" value="ECO:0007669"/>
    <property type="project" value="InterPro"/>
</dbReference>
<dbReference type="AlphaFoldDB" id="A0A7M2WUX0"/>
<feature type="domain" description="HRDC" evidence="2">
    <location>
        <begin position="264"/>
        <end position="344"/>
    </location>
</feature>
<dbReference type="EMBL" id="CP063458">
    <property type="protein sequence ID" value="QOV89104.1"/>
    <property type="molecule type" value="Genomic_DNA"/>
</dbReference>
<sequence>MTDRESTPKNPASKDKSRFSWRSAHRDKAHSAAHDGDEPELPPQQIDEHPLVPRGHALLVTADAELAKLIDRLRQAGTFAYDSEFIGELSYHPKLCLIQVASAHEVALIDPIADIDLMPFWELLADPAVEKIVHAGQQDVEPVVRHLGRGPANVFDTQIAAGMCSFPYPVSLGKLTLELTGVRLGKGLTFSHWDQRPLSKQQLRYAADDVRYLPRLHDELKSRLDARGFLPWVRQECDAMCEPSQYRFDPQTQWLRIKGAGSLDARHAGVLRQLVIWRNASAKETDVPPRAFLKDEVLVDMARTPIRSVDKLQRVKGLPRPVEIEFGQAIVDATTRGLADPVTNLEESANQEPTPSEKFQTDALLSAAQLICFSKGIDPSLVGSRADFTELYYALRDSAEVGELHVMTGWRKEAAGDEVAALFAGTKGFAFKWKDGLAR</sequence>
<dbReference type="InterPro" id="IPR036397">
    <property type="entry name" value="RNaseH_sf"/>
</dbReference>
<dbReference type="Pfam" id="PF01612">
    <property type="entry name" value="DNA_pol_A_exo1"/>
    <property type="match status" value="1"/>
</dbReference>
<dbReference type="CDD" id="cd06142">
    <property type="entry name" value="RNaseD_exo"/>
    <property type="match status" value="1"/>
</dbReference>
<feature type="compositionally biased region" description="Basic and acidic residues" evidence="1">
    <location>
        <begin position="1"/>
        <end position="36"/>
    </location>
</feature>
<evidence type="ECO:0000313" key="4">
    <source>
        <dbReference type="Proteomes" id="UP000593765"/>
    </source>
</evidence>
<dbReference type="InterPro" id="IPR010997">
    <property type="entry name" value="HRDC-like_sf"/>
</dbReference>
<evidence type="ECO:0000259" key="2">
    <source>
        <dbReference type="PROSITE" id="PS50967"/>
    </source>
</evidence>
<dbReference type="Proteomes" id="UP000593765">
    <property type="component" value="Chromosome"/>
</dbReference>
<feature type="region of interest" description="Disordered" evidence="1">
    <location>
        <begin position="1"/>
        <end position="49"/>
    </location>
</feature>